<evidence type="ECO:0000256" key="2">
    <source>
        <dbReference type="SAM" id="Phobius"/>
    </source>
</evidence>
<evidence type="ECO:0000313" key="4">
    <source>
        <dbReference type="Proteomes" id="UP000053263"/>
    </source>
</evidence>
<dbReference type="AlphaFoldDB" id="A0A0C9SVW8"/>
<name>A0A0C9SVW8_PLICR</name>
<dbReference type="EMBL" id="KN832579">
    <property type="protein sequence ID" value="KII83290.1"/>
    <property type="molecule type" value="Genomic_DNA"/>
</dbReference>
<organism evidence="3 4">
    <name type="scientific">Plicaturopsis crispa FD-325 SS-3</name>
    <dbReference type="NCBI Taxonomy" id="944288"/>
    <lineage>
        <taxon>Eukaryota</taxon>
        <taxon>Fungi</taxon>
        <taxon>Dikarya</taxon>
        <taxon>Basidiomycota</taxon>
        <taxon>Agaricomycotina</taxon>
        <taxon>Agaricomycetes</taxon>
        <taxon>Agaricomycetidae</taxon>
        <taxon>Amylocorticiales</taxon>
        <taxon>Amylocorticiaceae</taxon>
        <taxon>Plicatura</taxon>
        <taxon>Plicaturopsis crispa</taxon>
    </lineage>
</organism>
<accession>A0A0C9SVW8</accession>
<feature type="region of interest" description="Disordered" evidence="1">
    <location>
        <begin position="169"/>
        <end position="255"/>
    </location>
</feature>
<feature type="compositionally biased region" description="Basic residues" evidence="1">
    <location>
        <begin position="235"/>
        <end position="245"/>
    </location>
</feature>
<evidence type="ECO:0000256" key="1">
    <source>
        <dbReference type="SAM" id="MobiDB-lite"/>
    </source>
</evidence>
<reference evidence="3 4" key="1">
    <citation type="submission" date="2014-06" db="EMBL/GenBank/DDBJ databases">
        <title>Evolutionary Origins and Diversification of the Mycorrhizal Mutualists.</title>
        <authorList>
            <consortium name="DOE Joint Genome Institute"/>
            <consortium name="Mycorrhizal Genomics Consortium"/>
            <person name="Kohler A."/>
            <person name="Kuo A."/>
            <person name="Nagy L.G."/>
            <person name="Floudas D."/>
            <person name="Copeland A."/>
            <person name="Barry K.W."/>
            <person name="Cichocki N."/>
            <person name="Veneault-Fourrey C."/>
            <person name="LaButti K."/>
            <person name="Lindquist E.A."/>
            <person name="Lipzen A."/>
            <person name="Lundell T."/>
            <person name="Morin E."/>
            <person name="Murat C."/>
            <person name="Riley R."/>
            <person name="Ohm R."/>
            <person name="Sun H."/>
            <person name="Tunlid A."/>
            <person name="Henrissat B."/>
            <person name="Grigoriev I.V."/>
            <person name="Hibbett D.S."/>
            <person name="Martin F."/>
        </authorList>
    </citation>
    <scope>NUCLEOTIDE SEQUENCE [LARGE SCALE GENOMIC DNA]</scope>
    <source>
        <strain evidence="3 4">FD-325 SS-3</strain>
    </source>
</reference>
<keyword evidence="4" id="KW-1185">Reference proteome</keyword>
<feature type="transmembrane region" description="Helical" evidence="2">
    <location>
        <begin position="6"/>
        <end position="28"/>
    </location>
</feature>
<keyword evidence="2" id="KW-0472">Membrane</keyword>
<keyword evidence="2" id="KW-0812">Transmembrane</keyword>
<feature type="compositionally biased region" description="Basic and acidic residues" evidence="1">
    <location>
        <begin position="208"/>
        <end position="219"/>
    </location>
</feature>
<protein>
    <submittedName>
        <fullName evidence="3">Uncharacterized protein</fullName>
    </submittedName>
</protein>
<evidence type="ECO:0000313" key="3">
    <source>
        <dbReference type="EMBL" id="KII83290.1"/>
    </source>
</evidence>
<sequence>MASEWISSVANVAGVVTGTFTVIGLASYRAHLPRARLRRLDELIQEVQDMLHDAIEEDCLPDQVIAADVRRRLVNVRADAHMYRRRTYRAASLLAQYKEFLRGLSSSIGHTSREVERIRIGLVDAIERHPILYEAPLGSHDGIYATPLAVTAAMSSSDIPRDTAAPSELLDVHDTPRMSSAVQPTSEGLDASSLPPPPGEDSALHGPSVDERETDRSVEVEDDSEDPDTHLPDKHLRRRGARKGKGPNDPMPARV</sequence>
<dbReference type="Proteomes" id="UP000053263">
    <property type="component" value="Unassembled WGS sequence"/>
</dbReference>
<dbReference type="HOGENOM" id="CLU_1090386_0_0_1"/>
<keyword evidence="2" id="KW-1133">Transmembrane helix</keyword>
<proteinExistence type="predicted"/>
<feature type="compositionally biased region" description="Polar residues" evidence="1">
    <location>
        <begin position="177"/>
        <end position="186"/>
    </location>
</feature>
<gene>
    <name evidence="3" type="ORF">PLICRDRAFT_453990</name>
</gene>
<dbReference type="OrthoDB" id="2680369at2759"/>